<dbReference type="Pfam" id="PF00059">
    <property type="entry name" value="Lectin_C"/>
    <property type="match status" value="1"/>
</dbReference>
<accession>Q9GUY0</accession>
<proteinExistence type="evidence at transcript level"/>
<dbReference type="AlphaFoldDB" id="Q9GUY0"/>
<dbReference type="GO" id="GO:0030246">
    <property type="term" value="F:carbohydrate binding"/>
    <property type="evidence" value="ECO:0007669"/>
    <property type="project" value="UniProtKB-KW"/>
</dbReference>
<dbReference type="InterPro" id="IPR050801">
    <property type="entry name" value="Ca-Dep_Lectins_ImmuneDev"/>
</dbReference>
<dbReference type="Gene3D" id="3.10.100.10">
    <property type="entry name" value="Mannose-Binding Protein A, subunit A"/>
    <property type="match status" value="1"/>
</dbReference>
<dbReference type="SUPFAM" id="SSF56436">
    <property type="entry name" value="C-type lectin-like"/>
    <property type="match status" value="1"/>
</dbReference>
<feature type="signal peptide" evidence="1">
    <location>
        <begin position="1"/>
        <end position="20"/>
    </location>
</feature>
<feature type="domain" description="C-type lectin" evidence="2">
    <location>
        <begin position="23"/>
        <end position="140"/>
    </location>
</feature>
<dbReference type="InterPro" id="IPR016186">
    <property type="entry name" value="C-type_lectin-like/link_sf"/>
</dbReference>
<feature type="chain" id="PRO_5004327068" evidence="1">
    <location>
        <begin position="21"/>
        <end position="145"/>
    </location>
</feature>
<gene>
    <name evidence="3" type="primary">TC14-3</name>
</gene>
<evidence type="ECO:0000259" key="2">
    <source>
        <dbReference type="PROSITE" id="PS50041"/>
    </source>
</evidence>
<dbReference type="PANTHER" id="PTHR22801">
    <property type="entry name" value="LITHOSTATHINE"/>
    <property type="match status" value="1"/>
</dbReference>
<dbReference type="InterPro" id="IPR016187">
    <property type="entry name" value="CTDL_fold"/>
</dbReference>
<organism evidence="3">
    <name type="scientific">Polyandrocarpa misakiensis</name>
    <name type="common">Tunicate</name>
    <dbReference type="NCBI Taxonomy" id="7723"/>
    <lineage>
        <taxon>Eukaryota</taxon>
        <taxon>Metazoa</taxon>
        <taxon>Chordata</taxon>
        <taxon>Tunicata</taxon>
        <taxon>Ascidiacea</taxon>
        <taxon>Stolidobranchia</taxon>
        <taxon>Styelidae</taxon>
        <taxon>Polyandrocarpa</taxon>
    </lineage>
</organism>
<dbReference type="PANTHER" id="PTHR22801:SF63">
    <property type="entry name" value="C-TYPE LECTIN DOMAIN-CONTAINING PROTEIN"/>
    <property type="match status" value="1"/>
</dbReference>
<evidence type="ECO:0000313" key="3">
    <source>
        <dbReference type="EMBL" id="BAB16306.1"/>
    </source>
</evidence>
<evidence type="ECO:0000256" key="1">
    <source>
        <dbReference type="SAM" id="SignalP"/>
    </source>
</evidence>
<sequence length="145" mass="15575">MVFIAILVAVIACGIPASYADNYEILMSGKAMTYSDAETYCESIGMTVAAKAIRDSTTVKAIVDFAAVTGKSYWVGADNKELGGYNFLWNDGVSLPSDSDLWAPGEPSNPAGKNLCVQLWNKYGLLDDTGCQKTKNPICEKSLTK</sequence>
<reference evidence="3" key="1">
    <citation type="journal article" date="2001" name="Development">
        <title>A novel C-type lectin regulating cell growth, cell adhesion and cell differentiation of the multipotent epithelium in budding tunicates.</title>
        <authorList>
            <person name="Matsumoto J."/>
            <person name="Nakamoto C."/>
            <person name="Fujiwara S."/>
            <person name="Yubisui T."/>
            <person name="Kawamura K."/>
        </authorList>
    </citation>
    <scope>NUCLEOTIDE SEQUENCE</scope>
</reference>
<keyword evidence="3" id="KW-0430">Lectin</keyword>
<dbReference type="PROSITE" id="PS50041">
    <property type="entry name" value="C_TYPE_LECTIN_2"/>
    <property type="match status" value="1"/>
</dbReference>
<keyword evidence="1" id="KW-0732">Signal</keyword>
<name>Q9GUY0_POLMI</name>
<dbReference type="EMBL" id="AB049565">
    <property type="protein sequence ID" value="BAB16306.1"/>
    <property type="molecule type" value="mRNA"/>
</dbReference>
<dbReference type="SMART" id="SM00034">
    <property type="entry name" value="CLECT"/>
    <property type="match status" value="1"/>
</dbReference>
<protein>
    <submittedName>
        <fullName evidence="3">C-type lectin TC14-3</fullName>
    </submittedName>
</protein>
<dbReference type="InterPro" id="IPR001304">
    <property type="entry name" value="C-type_lectin-like"/>
</dbReference>